<organism evidence="2 3">
    <name type="scientific">Pleurodeles waltl</name>
    <name type="common">Iberian ribbed newt</name>
    <dbReference type="NCBI Taxonomy" id="8319"/>
    <lineage>
        <taxon>Eukaryota</taxon>
        <taxon>Metazoa</taxon>
        <taxon>Chordata</taxon>
        <taxon>Craniata</taxon>
        <taxon>Vertebrata</taxon>
        <taxon>Euteleostomi</taxon>
        <taxon>Amphibia</taxon>
        <taxon>Batrachia</taxon>
        <taxon>Caudata</taxon>
        <taxon>Salamandroidea</taxon>
        <taxon>Salamandridae</taxon>
        <taxon>Pleurodelinae</taxon>
        <taxon>Pleurodeles</taxon>
    </lineage>
</organism>
<evidence type="ECO:0000256" key="1">
    <source>
        <dbReference type="SAM" id="MobiDB-lite"/>
    </source>
</evidence>
<protein>
    <submittedName>
        <fullName evidence="2">Uncharacterized protein</fullName>
    </submittedName>
</protein>
<dbReference type="AlphaFoldDB" id="A0AAV7WM90"/>
<dbReference type="EMBL" id="JANPWB010000001">
    <property type="protein sequence ID" value="KAJ1213836.1"/>
    <property type="molecule type" value="Genomic_DNA"/>
</dbReference>
<comment type="caution">
    <text evidence="2">The sequence shown here is derived from an EMBL/GenBank/DDBJ whole genome shotgun (WGS) entry which is preliminary data.</text>
</comment>
<feature type="compositionally biased region" description="Basic and acidic residues" evidence="1">
    <location>
        <begin position="1"/>
        <end position="12"/>
    </location>
</feature>
<proteinExistence type="predicted"/>
<keyword evidence="3" id="KW-1185">Reference proteome</keyword>
<evidence type="ECO:0000313" key="3">
    <source>
        <dbReference type="Proteomes" id="UP001066276"/>
    </source>
</evidence>
<sequence length="138" mass="14990">MRRENAGREHTRAHVATCTLAGAATSTKEPRDPAKGQYNRATSAPNSPPCARQSRSAPSTSRVFALLERRSTPLQLQRRALSASGRLQCPGRPLVVHTRQSAFSPTLGVLIGRIYTPGLLLHPPLPFRQRGFPPGFGD</sequence>
<reference evidence="2" key="1">
    <citation type="journal article" date="2022" name="bioRxiv">
        <title>Sequencing and chromosome-scale assembly of the giantPleurodeles waltlgenome.</title>
        <authorList>
            <person name="Brown T."/>
            <person name="Elewa A."/>
            <person name="Iarovenko S."/>
            <person name="Subramanian E."/>
            <person name="Araus A.J."/>
            <person name="Petzold A."/>
            <person name="Susuki M."/>
            <person name="Suzuki K.-i.T."/>
            <person name="Hayashi T."/>
            <person name="Toyoda A."/>
            <person name="Oliveira C."/>
            <person name="Osipova E."/>
            <person name="Leigh N.D."/>
            <person name="Simon A."/>
            <person name="Yun M.H."/>
        </authorList>
    </citation>
    <scope>NUCLEOTIDE SEQUENCE</scope>
    <source>
        <strain evidence="2">20211129_DDA</strain>
        <tissue evidence="2">Liver</tissue>
    </source>
</reference>
<evidence type="ECO:0000313" key="2">
    <source>
        <dbReference type="EMBL" id="KAJ1213836.1"/>
    </source>
</evidence>
<name>A0AAV7WM90_PLEWA</name>
<feature type="region of interest" description="Disordered" evidence="1">
    <location>
        <begin position="1"/>
        <end position="61"/>
    </location>
</feature>
<dbReference type="Proteomes" id="UP001066276">
    <property type="component" value="Chromosome 1_1"/>
</dbReference>
<accession>A0AAV7WM90</accession>
<gene>
    <name evidence="2" type="ORF">NDU88_001467</name>
</gene>